<organism evidence="6 7">
    <name type="scientific">Paractinoplanes lichenicola</name>
    <dbReference type="NCBI Taxonomy" id="2802976"/>
    <lineage>
        <taxon>Bacteria</taxon>
        <taxon>Bacillati</taxon>
        <taxon>Actinomycetota</taxon>
        <taxon>Actinomycetes</taxon>
        <taxon>Micromonosporales</taxon>
        <taxon>Micromonosporaceae</taxon>
        <taxon>Paractinoplanes</taxon>
    </lineage>
</organism>
<evidence type="ECO:0000256" key="4">
    <source>
        <dbReference type="ARBA" id="ARBA00023163"/>
    </source>
</evidence>
<dbReference type="PANTHER" id="PTHR30118:SF15">
    <property type="entry name" value="TRANSCRIPTIONAL REGULATORY PROTEIN"/>
    <property type="match status" value="1"/>
</dbReference>
<dbReference type="PROSITE" id="PS50931">
    <property type="entry name" value="HTH_LYSR"/>
    <property type="match status" value="1"/>
</dbReference>
<protein>
    <submittedName>
        <fullName evidence="6">LysR family transcriptional regulator</fullName>
    </submittedName>
</protein>
<dbReference type="InterPro" id="IPR036390">
    <property type="entry name" value="WH_DNA-bd_sf"/>
</dbReference>
<dbReference type="Gene3D" id="3.40.190.10">
    <property type="entry name" value="Periplasmic binding protein-like II"/>
    <property type="match status" value="2"/>
</dbReference>
<evidence type="ECO:0000256" key="1">
    <source>
        <dbReference type="ARBA" id="ARBA00009437"/>
    </source>
</evidence>
<feature type="domain" description="HTH lysR-type" evidence="5">
    <location>
        <begin position="3"/>
        <end position="60"/>
    </location>
</feature>
<keyword evidence="2" id="KW-0805">Transcription regulation</keyword>
<dbReference type="EMBL" id="JAENHO010000004">
    <property type="protein sequence ID" value="MBL7255549.1"/>
    <property type="molecule type" value="Genomic_DNA"/>
</dbReference>
<keyword evidence="4" id="KW-0804">Transcription</keyword>
<dbReference type="SUPFAM" id="SSF46785">
    <property type="entry name" value="Winged helix' DNA-binding domain"/>
    <property type="match status" value="1"/>
</dbReference>
<comment type="similarity">
    <text evidence="1">Belongs to the LysR transcriptional regulatory family.</text>
</comment>
<keyword evidence="3" id="KW-0238">DNA-binding</keyword>
<dbReference type="Gene3D" id="1.10.10.10">
    <property type="entry name" value="Winged helix-like DNA-binding domain superfamily/Winged helix DNA-binding domain"/>
    <property type="match status" value="1"/>
</dbReference>
<reference evidence="6 7" key="1">
    <citation type="submission" date="2021-01" db="EMBL/GenBank/DDBJ databases">
        <title>Actinoplanes sp. nov. LDG1-01 isolated from lichen.</title>
        <authorList>
            <person name="Saeng-In P."/>
            <person name="Phongsopitanun W."/>
            <person name="Kanchanasin P."/>
            <person name="Yuki M."/>
            <person name="Kudo T."/>
            <person name="Ohkuma M."/>
            <person name="Tanasupawat S."/>
        </authorList>
    </citation>
    <scope>NUCLEOTIDE SEQUENCE [LARGE SCALE GENOMIC DNA]</scope>
    <source>
        <strain evidence="6 7">LDG1-01</strain>
    </source>
</reference>
<comment type="caution">
    <text evidence="6">The sequence shown here is derived from an EMBL/GenBank/DDBJ whole genome shotgun (WGS) entry which is preliminary data.</text>
</comment>
<accession>A0ABS1VLF0</accession>
<dbReference type="InterPro" id="IPR005119">
    <property type="entry name" value="LysR_subst-bd"/>
</dbReference>
<gene>
    <name evidence="6" type="ORF">JKJ07_14685</name>
</gene>
<dbReference type="RefSeq" id="WP_202992057.1">
    <property type="nucleotide sequence ID" value="NZ_JAENHO010000004.1"/>
</dbReference>
<dbReference type="Proteomes" id="UP000598996">
    <property type="component" value="Unassembled WGS sequence"/>
</dbReference>
<evidence type="ECO:0000313" key="6">
    <source>
        <dbReference type="EMBL" id="MBL7255549.1"/>
    </source>
</evidence>
<dbReference type="InterPro" id="IPR000847">
    <property type="entry name" value="LysR_HTH_N"/>
</dbReference>
<dbReference type="Pfam" id="PF00126">
    <property type="entry name" value="HTH_1"/>
    <property type="match status" value="1"/>
</dbReference>
<dbReference type="InterPro" id="IPR036388">
    <property type="entry name" value="WH-like_DNA-bd_sf"/>
</dbReference>
<name>A0ABS1VLF0_9ACTN</name>
<proteinExistence type="inferred from homology"/>
<evidence type="ECO:0000256" key="3">
    <source>
        <dbReference type="ARBA" id="ARBA00023125"/>
    </source>
</evidence>
<evidence type="ECO:0000256" key="2">
    <source>
        <dbReference type="ARBA" id="ARBA00023015"/>
    </source>
</evidence>
<dbReference type="InterPro" id="IPR050389">
    <property type="entry name" value="LysR-type_TF"/>
</dbReference>
<evidence type="ECO:0000259" key="5">
    <source>
        <dbReference type="PROSITE" id="PS50931"/>
    </source>
</evidence>
<dbReference type="PANTHER" id="PTHR30118">
    <property type="entry name" value="HTH-TYPE TRANSCRIPTIONAL REGULATOR LEUO-RELATED"/>
    <property type="match status" value="1"/>
</dbReference>
<sequence>MQLDLNLLTALHALLEENSVTGAAERLRLSVPAVSRTLGRIRRLTGDDILVRSGHTMTPTPYAVGIRDRVGEVLLQAQSVLAPSREFDPATLERTFTLQCHDALATALAPPLLSALAEQAPGVSLRLLAEATGDSDDLRHGRVDLQIGATLPDLPEFRSDTIGHDRLVLVRRRATPKIKTLPAYAARPHILLSRRGRLADPVDDVLAAAGLSRRVVAAVGTSATALHIVARGETVLTVPEASCRPLIAAFDVAVDELPMPLPAPPVVAVWHQRYDTDPAHTWFRTQVRDAVTSVLPAR</sequence>
<dbReference type="Pfam" id="PF03466">
    <property type="entry name" value="LysR_substrate"/>
    <property type="match status" value="1"/>
</dbReference>
<keyword evidence="7" id="KW-1185">Reference proteome</keyword>
<dbReference type="SUPFAM" id="SSF53850">
    <property type="entry name" value="Periplasmic binding protein-like II"/>
    <property type="match status" value="1"/>
</dbReference>
<evidence type="ECO:0000313" key="7">
    <source>
        <dbReference type="Proteomes" id="UP000598996"/>
    </source>
</evidence>